<comment type="caution">
    <text evidence="2">The sequence shown here is derived from an EMBL/GenBank/DDBJ whole genome shotgun (WGS) entry which is preliminary data.</text>
</comment>
<evidence type="ECO:0000256" key="1">
    <source>
        <dbReference type="SAM" id="Phobius"/>
    </source>
</evidence>
<dbReference type="EMBL" id="CAMGYJ010000009">
    <property type="protein sequence ID" value="CAI0469697.1"/>
    <property type="molecule type" value="Genomic_DNA"/>
</dbReference>
<dbReference type="Proteomes" id="UP001154282">
    <property type="component" value="Unassembled WGS sequence"/>
</dbReference>
<keyword evidence="1" id="KW-0472">Membrane</keyword>
<reference evidence="2" key="1">
    <citation type="submission" date="2022-08" db="EMBL/GenBank/DDBJ databases">
        <authorList>
            <person name="Gutierrez-Valencia J."/>
        </authorList>
    </citation>
    <scope>NUCLEOTIDE SEQUENCE</scope>
</reference>
<feature type="non-terminal residue" evidence="2">
    <location>
        <position position="1"/>
    </location>
</feature>
<feature type="transmembrane region" description="Helical" evidence="1">
    <location>
        <begin position="6"/>
        <end position="23"/>
    </location>
</feature>
<protein>
    <submittedName>
        <fullName evidence="2">Uncharacterized protein</fullName>
    </submittedName>
</protein>
<accession>A0AAV0PGJ0</accession>
<evidence type="ECO:0000313" key="2">
    <source>
        <dbReference type="EMBL" id="CAI0469697.1"/>
    </source>
</evidence>
<keyword evidence="1" id="KW-0812">Transmembrane</keyword>
<keyword evidence="1" id="KW-1133">Transmembrane helix</keyword>
<gene>
    <name evidence="2" type="ORF">LITE_LOCUS38272</name>
</gene>
<proteinExistence type="predicted"/>
<keyword evidence="3" id="KW-1185">Reference proteome</keyword>
<sequence length="83" mass="9572">SSIHFSLPIFSSLVSLFPLLYYYSLKRTLSDIKIILYIPWTRFPLTIIIHSETGKKEKKKTSNIILLLPSPISRQAILLLDLL</sequence>
<evidence type="ECO:0000313" key="3">
    <source>
        <dbReference type="Proteomes" id="UP001154282"/>
    </source>
</evidence>
<name>A0AAV0PGJ0_9ROSI</name>
<organism evidence="2 3">
    <name type="scientific">Linum tenue</name>
    <dbReference type="NCBI Taxonomy" id="586396"/>
    <lineage>
        <taxon>Eukaryota</taxon>
        <taxon>Viridiplantae</taxon>
        <taxon>Streptophyta</taxon>
        <taxon>Embryophyta</taxon>
        <taxon>Tracheophyta</taxon>
        <taxon>Spermatophyta</taxon>
        <taxon>Magnoliopsida</taxon>
        <taxon>eudicotyledons</taxon>
        <taxon>Gunneridae</taxon>
        <taxon>Pentapetalae</taxon>
        <taxon>rosids</taxon>
        <taxon>fabids</taxon>
        <taxon>Malpighiales</taxon>
        <taxon>Linaceae</taxon>
        <taxon>Linum</taxon>
    </lineage>
</organism>
<dbReference type="AlphaFoldDB" id="A0AAV0PGJ0"/>